<dbReference type="EMBL" id="BTPU01000023">
    <property type="protein sequence ID" value="GMQ62329.1"/>
    <property type="molecule type" value="Genomic_DNA"/>
</dbReference>
<gene>
    <name evidence="1" type="ORF">AN2V17_15610</name>
</gene>
<name>A0ACB5UHA7_9FIRM</name>
<evidence type="ECO:0000313" key="1">
    <source>
        <dbReference type="EMBL" id="GMQ62329.1"/>
    </source>
</evidence>
<accession>A0ACB5UHA7</accession>
<comment type="caution">
    <text evidence="1">The sequence shown here is derived from an EMBL/GenBank/DDBJ whole genome shotgun (WGS) entry which is preliminary data.</text>
</comment>
<evidence type="ECO:0000313" key="2">
    <source>
        <dbReference type="Proteomes" id="UP001374599"/>
    </source>
</evidence>
<keyword evidence="2" id="KW-1185">Reference proteome</keyword>
<reference evidence="1" key="1">
    <citation type="submission" date="2023-09" db="EMBL/GenBank/DDBJ databases">
        <title>Vallitalea sediminicola and Vallitalea maricola sp. nov., anaerobic bacteria isolated from marine sediment.</title>
        <authorList>
            <person name="Hirano S."/>
            <person name="Maeda A."/>
            <person name="Terahara T."/>
            <person name="Mori K."/>
            <person name="Hamada M."/>
            <person name="Matsumoto R."/>
            <person name="Kobayashi T."/>
        </authorList>
    </citation>
    <scope>NUCLEOTIDE SEQUENCE</scope>
    <source>
        <strain evidence="1">AN17-2</strain>
    </source>
</reference>
<sequence>MNRFLGIDGGGTKTEFVVCDESGYISDILRNGPTNPIFIDEKLAFANLDNGINEISKQVNREFGCLTICIPGLKQYGEEISKKYSNISKKVITGADELNTYYSAIGDCPGVVVLSGTGSFVIGKNEKDEFKTFGGWGPLVGDEGSGYYIGLSCLKEVIRAYENNLTTTLSNEVEKYFNINNIIQLRKALYRDNVDREKIAGLCKVVYKNACIEDKISLQIINEAAIKLANLAKTAISQLRLHNEIITVVLTGGVSKMKDTIIKPFTNELLEAFPKVIIQEPRFEPSVGALIMAMKEYGITINEDILDNLQKSYQEKNPILRSDSNVKRKIL</sequence>
<organism evidence="1 2">
    <name type="scientific">Vallitalea maricola</name>
    <dbReference type="NCBI Taxonomy" id="3074433"/>
    <lineage>
        <taxon>Bacteria</taxon>
        <taxon>Bacillati</taxon>
        <taxon>Bacillota</taxon>
        <taxon>Clostridia</taxon>
        <taxon>Lachnospirales</taxon>
        <taxon>Vallitaleaceae</taxon>
        <taxon>Vallitalea</taxon>
    </lineage>
</organism>
<dbReference type="Proteomes" id="UP001374599">
    <property type="component" value="Unassembled WGS sequence"/>
</dbReference>
<protein>
    <submittedName>
        <fullName evidence="1">BadF/BadG/BcrA/BcrD ATPase family protein</fullName>
    </submittedName>
</protein>
<proteinExistence type="predicted"/>